<feature type="chain" id="PRO_5013193139" evidence="1">
    <location>
        <begin position="23"/>
        <end position="98"/>
    </location>
</feature>
<dbReference type="PROSITE" id="PS51257">
    <property type="entry name" value="PROKAR_LIPOPROTEIN"/>
    <property type="match status" value="1"/>
</dbReference>
<sequence>MKSLVVAVGFVASCMASSLASACAKPAAKPEIPDAATVVAAQMVKANNDVKAYVQGVQDYIGCAGLARSEEKKELDELKKFADDFNKVIREFKARSAG</sequence>
<proteinExistence type="predicted"/>
<dbReference type="AlphaFoldDB" id="A0A266Q9L6"/>
<dbReference type="Proteomes" id="UP000216101">
    <property type="component" value="Unassembled WGS sequence"/>
</dbReference>
<accession>A0A266Q9L6</accession>
<dbReference type="EMBL" id="NHNI01000001">
    <property type="protein sequence ID" value="OZY86558.1"/>
    <property type="molecule type" value="Genomic_DNA"/>
</dbReference>
<dbReference type="RefSeq" id="WP_078045493.1">
    <property type="nucleotide sequence ID" value="NZ_NHNI01000001.1"/>
</dbReference>
<evidence type="ECO:0000256" key="1">
    <source>
        <dbReference type="SAM" id="SignalP"/>
    </source>
</evidence>
<organism evidence="2 3">
    <name type="scientific">Cellvibrio mixtus</name>
    <dbReference type="NCBI Taxonomy" id="39650"/>
    <lineage>
        <taxon>Bacteria</taxon>
        <taxon>Pseudomonadati</taxon>
        <taxon>Pseudomonadota</taxon>
        <taxon>Gammaproteobacteria</taxon>
        <taxon>Cellvibrionales</taxon>
        <taxon>Cellvibrionaceae</taxon>
        <taxon>Cellvibrio</taxon>
    </lineage>
</organism>
<feature type="signal peptide" evidence="1">
    <location>
        <begin position="1"/>
        <end position="22"/>
    </location>
</feature>
<reference evidence="3" key="1">
    <citation type="submission" date="2017-05" db="EMBL/GenBank/DDBJ databases">
        <authorList>
            <person name="Barney B.M."/>
        </authorList>
    </citation>
    <scope>NUCLEOTIDE SEQUENCE [LARGE SCALE GENOMIC DNA]</scope>
    <source>
        <strain evidence="3">PSBB022</strain>
    </source>
</reference>
<evidence type="ECO:0000313" key="2">
    <source>
        <dbReference type="EMBL" id="OZY86558.1"/>
    </source>
</evidence>
<protein>
    <submittedName>
        <fullName evidence="2">Uncharacterized protein</fullName>
    </submittedName>
</protein>
<keyword evidence="1" id="KW-0732">Signal</keyword>
<evidence type="ECO:0000313" key="3">
    <source>
        <dbReference type="Proteomes" id="UP000216101"/>
    </source>
</evidence>
<name>A0A266Q9L6_9GAMM</name>
<gene>
    <name evidence="2" type="ORF">CBP51_05930</name>
</gene>
<keyword evidence="3" id="KW-1185">Reference proteome</keyword>
<comment type="caution">
    <text evidence="2">The sequence shown here is derived from an EMBL/GenBank/DDBJ whole genome shotgun (WGS) entry which is preliminary data.</text>
</comment>